<dbReference type="GO" id="GO:0051213">
    <property type="term" value="F:dioxygenase activity"/>
    <property type="evidence" value="ECO:0007669"/>
    <property type="project" value="UniProtKB-KW"/>
</dbReference>
<gene>
    <name evidence="2" type="ORF">DES52_11598</name>
</gene>
<protein>
    <submittedName>
        <fullName evidence="2">Catechol 2,3-dioxygenase-like lactoylglutathione lyase family enzyme</fullName>
    </submittedName>
</protein>
<reference evidence="2 3" key="1">
    <citation type="submission" date="2018-06" db="EMBL/GenBank/DDBJ databases">
        <title>Genomic Encyclopedia of Type Strains, Phase IV (KMG-IV): sequencing the most valuable type-strain genomes for metagenomic binning, comparative biology and taxonomic classification.</title>
        <authorList>
            <person name="Goeker M."/>
        </authorList>
    </citation>
    <scope>NUCLEOTIDE SEQUENCE [LARGE SCALE GENOMIC DNA]</scope>
    <source>
        <strain evidence="2 3">DSM 18048</strain>
    </source>
</reference>
<accession>A0A318S1R9</accession>
<keyword evidence="2" id="KW-0223">Dioxygenase</keyword>
<evidence type="ECO:0000259" key="1">
    <source>
        <dbReference type="Pfam" id="PF00903"/>
    </source>
</evidence>
<dbReference type="InterPro" id="IPR029068">
    <property type="entry name" value="Glyas_Bleomycin-R_OHBP_Dase"/>
</dbReference>
<dbReference type="Pfam" id="PF00903">
    <property type="entry name" value="Glyoxalase"/>
    <property type="match status" value="1"/>
</dbReference>
<organism evidence="2 3">
    <name type="scientific">Deinococcus yavapaiensis KR-236</name>
    <dbReference type="NCBI Taxonomy" id="694435"/>
    <lineage>
        <taxon>Bacteria</taxon>
        <taxon>Thermotogati</taxon>
        <taxon>Deinococcota</taxon>
        <taxon>Deinococci</taxon>
        <taxon>Deinococcales</taxon>
        <taxon>Deinococcaceae</taxon>
        <taxon>Deinococcus</taxon>
    </lineage>
</organism>
<dbReference type="Gene3D" id="3.10.180.10">
    <property type="entry name" value="2,3-Dihydroxybiphenyl 1,2-Dioxygenase, domain 1"/>
    <property type="match status" value="1"/>
</dbReference>
<comment type="caution">
    <text evidence="2">The sequence shown here is derived from an EMBL/GenBank/DDBJ whole genome shotgun (WGS) entry which is preliminary data.</text>
</comment>
<name>A0A318S1R9_9DEIO</name>
<evidence type="ECO:0000313" key="2">
    <source>
        <dbReference type="EMBL" id="PYE51166.1"/>
    </source>
</evidence>
<dbReference type="RefSeq" id="WP_170131110.1">
    <property type="nucleotide sequence ID" value="NZ_QJSX01000015.1"/>
</dbReference>
<sequence length="112" mass="12546">MLRFLHHVTLYVPDLRAAVTYYEALGLKVESTSNRRVLMRFEAGEAKLELHDDERAQFTDVNVGVTDLASTYKALSRNPGVAWLETPREGRATLRGPDGNVLVLCEERSATV</sequence>
<dbReference type="InterPro" id="IPR004360">
    <property type="entry name" value="Glyas_Fos-R_dOase_dom"/>
</dbReference>
<keyword evidence="2" id="KW-0456">Lyase</keyword>
<dbReference type="SUPFAM" id="SSF54593">
    <property type="entry name" value="Glyoxalase/Bleomycin resistance protein/Dihydroxybiphenyl dioxygenase"/>
    <property type="match status" value="1"/>
</dbReference>
<feature type="domain" description="Glyoxalase/fosfomycin resistance/dioxygenase" evidence="1">
    <location>
        <begin position="5"/>
        <end position="57"/>
    </location>
</feature>
<keyword evidence="2" id="KW-0560">Oxidoreductase</keyword>
<proteinExistence type="predicted"/>
<dbReference type="Proteomes" id="UP000248326">
    <property type="component" value="Unassembled WGS sequence"/>
</dbReference>
<dbReference type="AlphaFoldDB" id="A0A318S1R9"/>
<dbReference type="EMBL" id="QJSX01000015">
    <property type="protein sequence ID" value="PYE51166.1"/>
    <property type="molecule type" value="Genomic_DNA"/>
</dbReference>
<dbReference type="GO" id="GO:0016829">
    <property type="term" value="F:lyase activity"/>
    <property type="evidence" value="ECO:0007669"/>
    <property type="project" value="UniProtKB-KW"/>
</dbReference>
<evidence type="ECO:0000313" key="3">
    <source>
        <dbReference type="Proteomes" id="UP000248326"/>
    </source>
</evidence>
<keyword evidence="3" id="KW-1185">Reference proteome</keyword>